<accession>A0ACA9QJ99</accession>
<organism evidence="1 2">
    <name type="scientific">Dentiscutata heterogama</name>
    <dbReference type="NCBI Taxonomy" id="1316150"/>
    <lineage>
        <taxon>Eukaryota</taxon>
        <taxon>Fungi</taxon>
        <taxon>Fungi incertae sedis</taxon>
        <taxon>Mucoromycota</taxon>
        <taxon>Glomeromycotina</taxon>
        <taxon>Glomeromycetes</taxon>
        <taxon>Diversisporales</taxon>
        <taxon>Gigasporaceae</taxon>
        <taxon>Dentiscutata</taxon>
    </lineage>
</organism>
<name>A0ACA9QJ99_9GLOM</name>
<feature type="non-terminal residue" evidence="1">
    <location>
        <position position="1"/>
    </location>
</feature>
<proteinExistence type="predicted"/>
<evidence type="ECO:0000313" key="1">
    <source>
        <dbReference type="EMBL" id="CAG8750364.1"/>
    </source>
</evidence>
<evidence type="ECO:0000313" key="2">
    <source>
        <dbReference type="Proteomes" id="UP000789702"/>
    </source>
</evidence>
<dbReference type="Proteomes" id="UP000789702">
    <property type="component" value="Unassembled WGS sequence"/>
</dbReference>
<gene>
    <name evidence="1" type="ORF">DHETER_LOCUS14596</name>
</gene>
<dbReference type="EMBL" id="CAJVPU010045845">
    <property type="protein sequence ID" value="CAG8750364.1"/>
    <property type="molecule type" value="Genomic_DNA"/>
</dbReference>
<sequence length="59" mass="6718">NKKEYPGKTLSNNYQVLTDQQDPTYSTPIQGTKVIGFEFKNLRSFIADFDFKLNSVAAQ</sequence>
<reference evidence="1" key="1">
    <citation type="submission" date="2021-06" db="EMBL/GenBank/DDBJ databases">
        <authorList>
            <person name="Kallberg Y."/>
            <person name="Tangrot J."/>
            <person name="Rosling A."/>
        </authorList>
    </citation>
    <scope>NUCLEOTIDE SEQUENCE</scope>
    <source>
        <strain evidence="1">IL203A</strain>
    </source>
</reference>
<comment type="caution">
    <text evidence="1">The sequence shown here is derived from an EMBL/GenBank/DDBJ whole genome shotgun (WGS) entry which is preliminary data.</text>
</comment>
<keyword evidence="2" id="KW-1185">Reference proteome</keyword>
<feature type="non-terminal residue" evidence="1">
    <location>
        <position position="59"/>
    </location>
</feature>
<protein>
    <submittedName>
        <fullName evidence="1">3371_t:CDS:1</fullName>
    </submittedName>
</protein>